<feature type="region of interest" description="Disordered" evidence="1">
    <location>
        <begin position="256"/>
        <end position="275"/>
    </location>
</feature>
<evidence type="ECO:0000256" key="1">
    <source>
        <dbReference type="SAM" id="MobiDB-lite"/>
    </source>
</evidence>
<reference evidence="3 4" key="1">
    <citation type="journal article" date="2018" name="Int. J. Syst. Evol. Microbiol.">
        <title>Adhaeribacter swui sp. nov., isolated from wet mud.</title>
        <authorList>
            <person name="Kim D.U."/>
            <person name="Kim K.W."/>
            <person name="Kang M.S."/>
            <person name="Kim J.Y."/>
            <person name="Jang J.H."/>
            <person name="Kim M.K."/>
        </authorList>
    </citation>
    <scope>NUCLEOTIDE SEQUENCE [LARGE SCALE GENOMIC DNA]</scope>
    <source>
        <strain evidence="3 4">KCTC 52873</strain>
    </source>
</reference>
<feature type="region of interest" description="Disordered" evidence="1">
    <location>
        <begin position="325"/>
        <end position="347"/>
    </location>
</feature>
<proteinExistence type="predicted"/>
<dbReference type="Gene3D" id="2.60.40.4070">
    <property type="match status" value="1"/>
</dbReference>
<evidence type="ECO:0000313" key="4">
    <source>
        <dbReference type="Proteomes" id="UP000515237"/>
    </source>
</evidence>
<accession>A0A7G7G7I6</accession>
<dbReference type="Pfam" id="PF18962">
    <property type="entry name" value="Por_Secre_tail"/>
    <property type="match status" value="1"/>
</dbReference>
<dbReference type="SUPFAM" id="SSF50998">
    <property type="entry name" value="Quinoprotein alcohol dehydrogenase-like"/>
    <property type="match status" value="2"/>
</dbReference>
<dbReference type="NCBIfam" id="TIGR04183">
    <property type="entry name" value="Por_Secre_tail"/>
    <property type="match status" value="1"/>
</dbReference>
<keyword evidence="4" id="KW-1185">Reference proteome</keyword>
<feature type="compositionally biased region" description="Basic and acidic residues" evidence="1">
    <location>
        <begin position="262"/>
        <end position="271"/>
    </location>
</feature>
<evidence type="ECO:0000259" key="2">
    <source>
        <dbReference type="Pfam" id="PF18962"/>
    </source>
</evidence>
<evidence type="ECO:0000313" key="3">
    <source>
        <dbReference type="EMBL" id="QNF33120.1"/>
    </source>
</evidence>
<dbReference type="Proteomes" id="UP000515237">
    <property type="component" value="Chromosome"/>
</dbReference>
<dbReference type="InterPro" id="IPR011044">
    <property type="entry name" value="Quino_amine_DH_bsu"/>
</dbReference>
<sequence>MKTRKLLFCATKNALQPVFNWRLVSFFLLTISVVSSFCVQAQTKIWDKTYGGSGSDAFESIKPTNDGGFILAGTSYSPVSGDKTGVAGGSGDYWVIKLNADGSKQWDKTFGGDNYDALQSVQQTLDGGYILGGYSFSGASGNKTEENEGGIDYWIVKLKSDGSKQWDKTFGGDNTDWLTTVELTPDGGYILGGYSSSTISGDKSEANKGDQNTYDYWVIKLNASGNKVWDKTLGGNHSDYLNALVATPDGGYLLGGSTSSDKSGDKSEPRNSDCTYGFDGDPCPDYWVVKISAQGAKQWDKTYDGYKSDFLTALAVTKDGGYLLGGTSESDESMDKSQPSRDATEDEAKGDYWVIKIKANGTKVWDRTFGGNNRDGLTALLATPDGGFLLGGYSNSSKNQDMTEARREVESYWVIKLNAQGNKIWDKALSNVNRYINSLSLGLALTEDGNCWVAGTSAGGKGWEKSQEPKGAEDFWVVKLDIPNKKVQTITFNPADQGLSSTPYTLLAKASSGLPVTFKLLSGPATQYGNQLKFTGYGTVVIKALQAGNATYSAVEHTTSFRVQRFTKLPDKTIGGDNIDLLADMVATPDGGYLLAGTSQSGKAGDKGSASKGASDYWLVKIDKNLKKVWDKSFGGEGTETLSIILATPDGGYLLGGSSDSDQTGDKSEPSRGAKDYWLVKTDADGNKQWDKTLGGNRDDNLTTIVVSPDGGYLLGGSSASDQGNDKSEGNKGTTNGNGDYTTDYWVIKVDSEGNKIWDKTLGNAYDDNLSAMLVLPNGNYVLGGYTDTDINEFTDFELVYLNSQGDLLWSKTYDRDWVDNLAAIAPTPDGGFLLTGMSGFETYYYWILKVNAKGEQVWERTYGGGDIFNCESCVTNRSTPTDIVVLPTGNYLIAGYTHSNIGSSRSEENRGRDDYWLLEIDENGQKIADKSFGSQGIDRLVSIIASPDGSYLLGGSSTSNIGYEKSENSKGNYDFWLVRTETHAFPPATLEAWNFRFGGSSHDYLTTMLPTADGGYLLGGYSYSNQSGDKTQGSRGKSDYWVVKTDPAGKKLWDKRYGGSGEDYLKSVVSTQDGGYLLGGSSESGLGGDKTQASNGSRDYWIIKINSSGQKEWDQSYGGQGVEDFKKIISLGNDNTYLLAGYSESAVSGDKTQGTRGGKDYWIIKIQGINGAKYWDKRFGGSGDDYLEDVLVLGNRDLLLGGTSFSAAGGDKSQGSRGNSDYWVVRTNSEGQKLWDKRYGGSGQDQLYALSTTATNAILLAGQSASGKGGEKSQNSQGGKDFWILQVDGQGKKQWDKTYGGAGEESLRSLILDKTGGYVLGGTSSSGKSGDKTQGSRGSSDYWLVKINASGAKQWDKRFGGNNEEELRSVWQTNDGGYLLGGRSGSGVSGDRTQASQGGNDYWLVKVAPQANSPVIAARQNLPAAISENLANLNALVAFPNPFAGQLNVSFTLPQTQVVSLKVYSNTGQEVATLFQGEAEATKTYTYQWQASKSTSGMYIIRLQTSQQVSHQKVLLAR</sequence>
<feature type="compositionally biased region" description="Basic and acidic residues" evidence="1">
    <location>
        <begin position="664"/>
        <end position="675"/>
    </location>
</feature>
<dbReference type="PANTHER" id="PTHR42754:SF1">
    <property type="entry name" value="LIPOPROTEIN"/>
    <property type="match status" value="1"/>
</dbReference>
<dbReference type="PANTHER" id="PTHR42754">
    <property type="entry name" value="ENDOGLUCANASE"/>
    <property type="match status" value="1"/>
</dbReference>
<feature type="compositionally biased region" description="Basic and acidic residues" evidence="1">
    <location>
        <begin position="333"/>
        <end position="347"/>
    </location>
</feature>
<dbReference type="EMBL" id="CP055156">
    <property type="protein sequence ID" value="QNF33120.1"/>
    <property type="molecule type" value="Genomic_DNA"/>
</dbReference>
<feature type="region of interest" description="Disordered" evidence="1">
    <location>
        <begin position="655"/>
        <end position="675"/>
    </location>
</feature>
<dbReference type="PRINTS" id="PR00313">
    <property type="entry name" value="CABNDNGRPT"/>
</dbReference>
<dbReference type="SUPFAM" id="SSF50969">
    <property type="entry name" value="YVTN repeat-like/Quinoprotein amine dehydrogenase"/>
    <property type="match status" value="1"/>
</dbReference>
<gene>
    <name evidence="3" type="ORF">HUW51_10420</name>
</gene>
<protein>
    <submittedName>
        <fullName evidence="3">T9SS type A sorting domain-containing protein</fullName>
    </submittedName>
</protein>
<dbReference type="InterPro" id="IPR011047">
    <property type="entry name" value="Quinoprotein_ADH-like_sf"/>
</dbReference>
<dbReference type="InterPro" id="IPR026444">
    <property type="entry name" value="Secre_tail"/>
</dbReference>
<dbReference type="KEGG" id="aswu:HUW51_10420"/>
<organism evidence="3 4">
    <name type="scientific">Adhaeribacter swui</name>
    <dbReference type="NCBI Taxonomy" id="2086471"/>
    <lineage>
        <taxon>Bacteria</taxon>
        <taxon>Pseudomonadati</taxon>
        <taxon>Bacteroidota</taxon>
        <taxon>Cytophagia</taxon>
        <taxon>Cytophagales</taxon>
        <taxon>Hymenobacteraceae</taxon>
        <taxon>Adhaeribacter</taxon>
    </lineage>
</organism>
<feature type="domain" description="Secretion system C-terminal sorting" evidence="2">
    <location>
        <begin position="1440"/>
        <end position="1515"/>
    </location>
</feature>
<feature type="region of interest" description="Disordered" evidence="1">
    <location>
        <begin position="716"/>
        <end position="736"/>
    </location>
</feature>
<name>A0A7G7G7I6_9BACT</name>